<protein>
    <submittedName>
        <fullName evidence="1">Uncharacterized protein</fullName>
    </submittedName>
</protein>
<sequence length="99" mass="10856">MRNKRKRYRLDDLLAEMPEGMPRDEAWEAMGEVGAEVLDEAPKRIGALKGKLQGPGDFDAPSPEVESLFGAMAGTVQWEGDIVSPLDDDAASEVSRKPR</sequence>
<gene>
    <name evidence="1" type="ORF">GZH52_14995</name>
</gene>
<dbReference type="RefSeq" id="WP_163317634.1">
    <property type="nucleotide sequence ID" value="NZ_JAAGAA010000015.1"/>
</dbReference>
<reference evidence="1 2" key="1">
    <citation type="submission" date="2020-02" db="EMBL/GenBank/DDBJ databases">
        <authorList>
            <person name="Yang Z."/>
        </authorList>
    </citation>
    <scope>NUCLEOTIDE SEQUENCE [LARGE SCALE GENOMIC DNA]</scope>
    <source>
        <strain evidence="1 2">HX-7-9</strain>
    </source>
</reference>
<organism evidence="1 2">
    <name type="scientific">Crenobacter caeni</name>
    <dbReference type="NCBI Taxonomy" id="2705474"/>
    <lineage>
        <taxon>Bacteria</taxon>
        <taxon>Pseudomonadati</taxon>
        <taxon>Pseudomonadota</taxon>
        <taxon>Betaproteobacteria</taxon>
        <taxon>Neisseriales</taxon>
        <taxon>Neisseriaceae</taxon>
        <taxon>Crenobacter</taxon>
    </lineage>
</organism>
<evidence type="ECO:0000313" key="2">
    <source>
        <dbReference type="Proteomes" id="UP000482578"/>
    </source>
</evidence>
<dbReference type="Proteomes" id="UP000482578">
    <property type="component" value="Unassembled WGS sequence"/>
</dbReference>
<name>A0A6B2KVP8_9NEIS</name>
<accession>A0A6B2KVP8</accession>
<evidence type="ECO:0000313" key="1">
    <source>
        <dbReference type="EMBL" id="NDV14079.1"/>
    </source>
</evidence>
<proteinExistence type="predicted"/>
<dbReference type="AlphaFoldDB" id="A0A6B2KVP8"/>
<comment type="caution">
    <text evidence="1">The sequence shown here is derived from an EMBL/GenBank/DDBJ whole genome shotgun (WGS) entry which is preliminary data.</text>
</comment>
<keyword evidence="2" id="KW-1185">Reference proteome</keyword>
<dbReference type="EMBL" id="JAAGAA010000015">
    <property type="protein sequence ID" value="NDV14079.1"/>
    <property type="molecule type" value="Genomic_DNA"/>
</dbReference>